<organism evidence="2 3">
    <name type="scientific">Streptomyces chlorus</name>
    <dbReference type="NCBI Taxonomy" id="887452"/>
    <lineage>
        <taxon>Bacteria</taxon>
        <taxon>Bacillati</taxon>
        <taxon>Actinomycetota</taxon>
        <taxon>Actinomycetes</taxon>
        <taxon>Kitasatosporales</taxon>
        <taxon>Streptomycetaceae</taxon>
        <taxon>Streptomyces</taxon>
    </lineage>
</organism>
<reference evidence="3" key="1">
    <citation type="journal article" date="2019" name="Int. J. Syst. Evol. Microbiol.">
        <title>The Global Catalogue of Microorganisms (GCM) 10K type strain sequencing project: providing services to taxonomists for standard genome sequencing and annotation.</title>
        <authorList>
            <consortium name="The Broad Institute Genomics Platform"/>
            <consortium name="The Broad Institute Genome Sequencing Center for Infectious Disease"/>
            <person name="Wu L."/>
            <person name="Ma J."/>
        </authorList>
    </citation>
    <scope>NUCLEOTIDE SEQUENCE [LARGE SCALE GENOMIC DNA]</scope>
    <source>
        <strain evidence="3">JCM 10411</strain>
    </source>
</reference>
<comment type="caution">
    <text evidence="2">The sequence shown here is derived from an EMBL/GenBank/DDBJ whole genome shotgun (WGS) entry which is preliminary data.</text>
</comment>
<dbReference type="PANTHER" id="PTHR21310">
    <property type="entry name" value="AMINOGLYCOSIDE PHOSPHOTRANSFERASE-RELATED-RELATED"/>
    <property type="match status" value="1"/>
</dbReference>
<dbReference type="Gene3D" id="3.90.1200.10">
    <property type="match status" value="1"/>
</dbReference>
<dbReference type="RefSeq" id="WP_355897555.1">
    <property type="nucleotide sequence ID" value="NZ_JBHSOA010000037.1"/>
</dbReference>
<dbReference type="CDD" id="cd05154">
    <property type="entry name" value="ACAD10_11_N-like"/>
    <property type="match status" value="1"/>
</dbReference>
<dbReference type="InterPro" id="IPR041726">
    <property type="entry name" value="ACAD10_11_N"/>
</dbReference>
<name>A0ABW1DYJ9_9ACTN</name>
<feature type="domain" description="Aminoglycoside phosphotransferase" evidence="1">
    <location>
        <begin position="31"/>
        <end position="271"/>
    </location>
</feature>
<accession>A0ABW1DYJ9</accession>
<evidence type="ECO:0000259" key="1">
    <source>
        <dbReference type="Pfam" id="PF01636"/>
    </source>
</evidence>
<evidence type="ECO:0000313" key="3">
    <source>
        <dbReference type="Proteomes" id="UP001596180"/>
    </source>
</evidence>
<sequence>MSESRFTERVREIVLSRLPELGVHEVVSVDRLSGGLSFETYTVTTRTADGPGRLILRREPTGGPLAPYDIGFEADVYRSLADSNVPVPRVHLHESDPDVLDRPFVVAEFVGGEAFVHSSARFEEAGTREAVLDRFTEMLARVHTLPVEGLPCGPGGVGTGAGDEVRHWRKRFAEVELSPRPLLRRVLDVLEEHAPTEYPRALVHGDYRLSNLLWRDGEITGVLDWERSFIGDPLADVAFTRNKALAGWCRINGPSAERYTELTGYEIDPRRILFWQLVELVKVVYVGMASAAALARGTTSDLRLLSVANASTAVEPAMVRITDALASGAEGGTR</sequence>
<dbReference type="Pfam" id="PF01636">
    <property type="entry name" value="APH"/>
    <property type="match status" value="1"/>
</dbReference>
<keyword evidence="3" id="KW-1185">Reference proteome</keyword>
<dbReference type="InterPro" id="IPR051678">
    <property type="entry name" value="AGP_Transferase"/>
</dbReference>
<proteinExistence type="predicted"/>
<evidence type="ECO:0000313" key="2">
    <source>
        <dbReference type="EMBL" id="MFC5853651.1"/>
    </source>
</evidence>
<dbReference type="SUPFAM" id="SSF56112">
    <property type="entry name" value="Protein kinase-like (PK-like)"/>
    <property type="match status" value="1"/>
</dbReference>
<dbReference type="InterPro" id="IPR011009">
    <property type="entry name" value="Kinase-like_dom_sf"/>
</dbReference>
<dbReference type="Proteomes" id="UP001596180">
    <property type="component" value="Unassembled WGS sequence"/>
</dbReference>
<gene>
    <name evidence="2" type="ORF">ACFPZI_18105</name>
</gene>
<dbReference type="EMBL" id="JBHSOA010000037">
    <property type="protein sequence ID" value="MFC5853651.1"/>
    <property type="molecule type" value="Genomic_DNA"/>
</dbReference>
<dbReference type="Gene3D" id="3.30.200.20">
    <property type="entry name" value="Phosphorylase Kinase, domain 1"/>
    <property type="match status" value="1"/>
</dbReference>
<protein>
    <submittedName>
        <fullName evidence="2">Phosphotransferase family protein</fullName>
    </submittedName>
</protein>
<dbReference type="InterPro" id="IPR002575">
    <property type="entry name" value="Aminoglycoside_PTrfase"/>
</dbReference>